<sequence>MKKHNIIAMALTSLMALPVIAQDSTPAVGDILQGINMFTPEEGDPAYKVKANEKYGTQWGVDMAYGLWNTEKVSDVKRHNNLALLHAQLNQRLIEDKANGGTWLRVEFSGSWGLDRESAQSDTFFTEAYATASGLHADAMGPHEGIFPEVALMQYFAGKRACLIAGMVNLTNYFDAVSIANDSFSSFTNDGFVNSTILPLVDSNIGGILQVELNRNNYMMVAVSRTGCDSGYNPFNSDYCDGYAVVGEYGHIFADGAATLRINPFYTSTDVDMDDGTGERRRQNAGLVASIEYTPCDPLTIYSRAGFAAKQYLSNSAEFSVGANIKLFPSREDDFLGISYGVFKGQTPCDGERAEHNREQVLEVMYSFQVNDYFKVVPHFQYIANPAYSTSSENILWGVQAVFSF</sequence>
<dbReference type="GO" id="GO:0008643">
    <property type="term" value="P:carbohydrate transport"/>
    <property type="evidence" value="ECO:0007669"/>
    <property type="project" value="InterPro"/>
</dbReference>
<dbReference type="Proteomes" id="UP000235914">
    <property type="component" value="Unassembled WGS sequence"/>
</dbReference>
<evidence type="ECO:0000313" key="3">
    <source>
        <dbReference type="EMBL" id="PNC56090.1"/>
    </source>
</evidence>
<dbReference type="GO" id="GO:0015288">
    <property type="term" value="F:porin activity"/>
    <property type="evidence" value="ECO:0007669"/>
    <property type="project" value="InterPro"/>
</dbReference>
<organism evidence="3 4">
    <name type="scientific">Akkermansia muciniphila</name>
    <dbReference type="NCBI Taxonomy" id="239935"/>
    <lineage>
        <taxon>Bacteria</taxon>
        <taxon>Pseudomonadati</taxon>
        <taxon>Verrucomicrobiota</taxon>
        <taxon>Verrucomicrobiia</taxon>
        <taxon>Verrucomicrobiales</taxon>
        <taxon>Akkermansiaceae</taxon>
        <taxon>Akkermansia</taxon>
    </lineage>
</organism>
<reference evidence="3 4" key="1">
    <citation type="journal article" date="2017" name="BMC Genomics">
        <title>Genome sequencing of 39 Akkermansia muciniphila isolates reveals its population structure, genomic and functional diverisity, and global distribution in mammalian gut microbiotas.</title>
        <authorList>
            <person name="Guo X."/>
            <person name="Li S."/>
            <person name="Zhang J."/>
            <person name="Wu F."/>
            <person name="Li X."/>
            <person name="Wu D."/>
            <person name="Zhang M."/>
            <person name="Ou Z."/>
            <person name="Jie Z."/>
            <person name="Yan Q."/>
            <person name="Li P."/>
            <person name="Yi J."/>
            <person name="Peng Y."/>
        </authorList>
    </citation>
    <scope>NUCLEOTIDE SEQUENCE [LARGE SCALE GENOMIC DNA]</scope>
    <source>
        <strain evidence="3 4">GP43</strain>
    </source>
</reference>
<name>A0A2N8IVM1_9BACT</name>
<feature type="chain" id="PRO_5014485275" evidence="2">
    <location>
        <begin position="22"/>
        <end position="405"/>
    </location>
</feature>
<dbReference type="GO" id="GO:0016020">
    <property type="term" value="C:membrane"/>
    <property type="evidence" value="ECO:0007669"/>
    <property type="project" value="InterPro"/>
</dbReference>
<dbReference type="RefSeq" id="WP_022197914.1">
    <property type="nucleotide sequence ID" value="NZ_AP021898.1"/>
</dbReference>
<keyword evidence="2" id="KW-0732">Signal</keyword>
<accession>A0A2N8IVM1</accession>
<evidence type="ECO:0000256" key="1">
    <source>
        <dbReference type="ARBA" id="ARBA00008769"/>
    </source>
</evidence>
<dbReference type="InterPro" id="IPR038673">
    <property type="entry name" value="OprB_sf"/>
</dbReference>
<dbReference type="EMBL" id="PJKN01000004">
    <property type="protein sequence ID" value="PNC56090.1"/>
    <property type="molecule type" value="Genomic_DNA"/>
</dbReference>
<feature type="signal peptide" evidence="2">
    <location>
        <begin position="1"/>
        <end position="21"/>
    </location>
</feature>
<dbReference type="AlphaFoldDB" id="A0A2N8IVM1"/>
<gene>
    <name evidence="3" type="ORF">CXU09_08435</name>
</gene>
<dbReference type="Gene3D" id="2.40.160.180">
    <property type="entry name" value="Carbohydrate-selective porin OprB"/>
    <property type="match status" value="1"/>
</dbReference>
<protein>
    <submittedName>
        <fullName evidence="3">Uncharacterized protein</fullName>
    </submittedName>
</protein>
<comment type="similarity">
    <text evidence="1 2">Belongs to the OprB family.</text>
</comment>
<evidence type="ECO:0000256" key="2">
    <source>
        <dbReference type="RuleBase" id="RU363072"/>
    </source>
</evidence>
<evidence type="ECO:0000313" key="4">
    <source>
        <dbReference type="Proteomes" id="UP000235914"/>
    </source>
</evidence>
<comment type="caution">
    <text evidence="3">The sequence shown here is derived from an EMBL/GenBank/DDBJ whole genome shotgun (WGS) entry which is preliminary data.</text>
</comment>
<dbReference type="Pfam" id="PF04966">
    <property type="entry name" value="OprB"/>
    <property type="match status" value="1"/>
</dbReference>
<dbReference type="InterPro" id="IPR007049">
    <property type="entry name" value="Carb-sel_porin_OprB"/>
</dbReference>
<proteinExistence type="inferred from homology"/>
<dbReference type="GeneID" id="60880554"/>